<accession>A0A2H3DQ21</accession>
<dbReference type="EMBL" id="KZ293657">
    <property type="protein sequence ID" value="PBK92968.1"/>
    <property type="molecule type" value="Genomic_DNA"/>
</dbReference>
<reference evidence="3" key="1">
    <citation type="journal article" date="2017" name="Nat. Ecol. Evol.">
        <title>Genome expansion and lineage-specific genetic innovations in the forest pathogenic fungi Armillaria.</title>
        <authorList>
            <person name="Sipos G."/>
            <person name="Prasanna A.N."/>
            <person name="Walter M.C."/>
            <person name="O'Connor E."/>
            <person name="Balint B."/>
            <person name="Krizsan K."/>
            <person name="Kiss B."/>
            <person name="Hess J."/>
            <person name="Varga T."/>
            <person name="Slot J."/>
            <person name="Riley R."/>
            <person name="Boka B."/>
            <person name="Rigling D."/>
            <person name="Barry K."/>
            <person name="Lee J."/>
            <person name="Mihaltcheva S."/>
            <person name="LaButti K."/>
            <person name="Lipzen A."/>
            <person name="Waldron R."/>
            <person name="Moloney N.M."/>
            <person name="Sperisen C."/>
            <person name="Kredics L."/>
            <person name="Vagvoelgyi C."/>
            <person name="Patrignani A."/>
            <person name="Fitzpatrick D."/>
            <person name="Nagy I."/>
            <person name="Doyle S."/>
            <person name="Anderson J.B."/>
            <person name="Grigoriev I.V."/>
            <person name="Gueldener U."/>
            <person name="Muensterkoetter M."/>
            <person name="Nagy L.G."/>
        </authorList>
    </citation>
    <scope>NUCLEOTIDE SEQUENCE [LARGE SCALE GENOMIC DNA]</scope>
    <source>
        <strain evidence="3">Ar21-2</strain>
    </source>
</reference>
<sequence>MVALPLDSNNQVVPPWDSYLTFSIDVVTTLEDGLDDDSILRILDGQEEATETDVPDDASRTSSESQASQMFFTKVPGCDKLEDLIFVPLIRVDRVLSTQDGNLIELLLNHGIWTHV</sequence>
<protein>
    <submittedName>
        <fullName evidence="2">Uncharacterized protein</fullName>
    </submittedName>
</protein>
<feature type="compositionally biased region" description="Acidic residues" evidence="1">
    <location>
        <begin position="45"/>
        <end position="56"/>
    </location>
</feature>
<feature type="region of interest" description="Disordered" evidence="1">
    <location>
        <begin position="45"/>
        <end position="66"/>
    </location>
</feature>
<organism evidence="2 3">
    <name type="scientific">Armillaria gallica</name>
    <name type="common">Bulbous honey fungus</name>
    <name type="synonym">Armillaria bulbosa</name>
    <dbReference type="NCBI Taxonomy" id="47427"/>
    <lineage>
        <taxon>Eukaryota</taxon>
        <taxon>Fungi</taxon>
        <taxon>Dikarya</taxon>
        <taxon>Basidiomycota</taxon>
        <taxon>Agaricomycotina</taxon>
        <taxon>Agaricomycetes</taxon>
        <taxon>Agaricomycetidae</taxon>
        <taxon>Agaricales</taxon>
        <taxon>Marasmiineae</taxon>
        <taxon>Physalacriaceae</taxon>
        <taxon>Armillaria</taxon>
    </lineage>
</organism>
<proteinExistence type="predicted"/>
<keyword evidence="3" id="KW-1185">Reference proteome</keyword>
<dbReference type="Proteomes" id="UP000217790">
    <property type="component" value="Unassembled WGS sequence"/>
</dbReference>
<name>A0A2H3DQ21_ARMGA</name>
<gene>
    <name evidence="2" type="ORF">ARMGADRAFT_1030429</name>
</gene>
<evidence type="ECO:0000313" key="3">
    <source>
        <dbReference type="Proteomes" id="UP000217790"/>
    </source>
</evidence>
<evidence type="ECO:0000313" key="2">
    <source>
        <dbReference type="EMBL" id="PBK92968.1"/>
    </source>
</evidence>
<dbReference type="OrthoDB" id="3037210at2759"/>
<evidence type="ECO:0000256" key="1">
    <source>
        <dbReference type="SAM" id="MobiDB-lite"/>
    </source>
</evidence>
<dbReference type="AlphaFoldDB" id="A0A2H3DQ21"/>
<dbReference type="InParanoid" id="A0A2H3DQ21"/>